<dbReference type="InterPro" id="IPR008271">
    <property type="entry name" value="Ser/Thr_kinase_AS"/>
</dbReference>
<dbReference type="GO" id="GO:0045717">
    <property type="term" value="P:negative regulation of fatty acid biosynthetic process"/>
    <property type="evidence" value="ECO:0007669"/>
    <property type="project" value="UniProtKB-ARBA"/>
</dbReference>
<keyword evidence="2" id="KW-0723">Serine/threonine-protein kinase</keyword>
<evidence type="ECO:0000256" key="9">
    <source>
        <dbReference type="ARBA" id="ARBA00048679"/>
    </source>
</evidence>
<dbReference type="Gene3D" id="3.30.200.20">
    <property type="entry name" value="Phosphorylase Kinase, domain 1"/>
    <property type="match status" value="1"/>
</dbReference>
<feature type="compositionally biased region" description="Pro residues" evidence="11">
    <location>
        <begin position="569"/>
        <end position="585"/>
    </location>
</feature>
<proteinExistence type="predicted"/>
<dbReference type="InterPro" id="IPR000719">
    <property type="entry name" value="Prot_kinase_dom"/>
</dbReference>
<keyword evidence="16" id="KW-1185">Reference proteome</keyword>
<feature type="domain" description="PASTA" evidence="14">
    <location>
        <begin position="497"/>
        <end position="561"/>
    </location>
</feature>
<dbReference type="NCBIfam" id="NF033483">
    <property type="entry name" value="PknB_PASTA_kin"/>
    <property type="match status" value="1"/>
</dbReference>
<comment type="catalytic activity">
    <reaction evidence="8">
        <text>L-threonyl-[protein] + ATP = O-phospho-L-threonyl-[protein] + ADP + H(+)</text>
        <dbReference type="Rhea" id="RHEA:46608"/>
        <dbReference type="Rhea" id="RHEA-COMP:11060"/>
        <dbReference type="Rhea" id="RHEA-COMP:11605"/>
        <dbReference type="ChEBI" id="CHEBI:15378"/>
        <dbReference type="ChEBI" id="CHEBI:30013"/>
        <dbReference type="ChEBI" id="CHEBI:30616"/>
        <dbReference type="ChEBI" id="CHEBI:61977"/>
        <dbReference type="ChEBI" id="CHEBI:456216"/>
        <dbReference type="EC" id="2.7.11.1"/>
    </reaction>
</comment>
<feature type="binding site" evidence="10">
    <location>
        <position position="40"/>
    </location>
    <ligand>
        <name>ATP</name>
        <dbReference type="ChEBI" id="CHEBI:30616"/>
    </ligand>
</feature>
<feature type="region of interest" description="Disordered" evidence="11">
    <location>
        <begin position="525"/>
        <end position="585"/>
    </location>
</feature>
<dbReference type="EMBL" id="MDJZ01000017">
    <property type="protein sequence ID" value="OUE23758.1"/>
    <property type="molecule type" value="Genomic_DNA"/>
</dbReference>
<dbReference type="RefSeq" id="WP_086515666.1">
    <property type="nucleotide sequence ID" value="NZ_MDJZ01000017.1"/>
</dbReference>
<evidence type="ECO:0000256" key="10">
    <source>
        <dbReference type="PROSITE-ProRule" id="PRU10141"/>
    </source>
</evidence>
<feature type="transmembrane region" description="Helical" evidence="12">
    <location>
        <begin position="334"/>
        <end position="353"/>
    </location>
</feature>
<comment type="catalytic activity">
    <reaction evidence="9">
        <text>L-seryl-[protein] + ATP = O-phospho-L-seryl-[protein] + ADP + H(+)</text>
        <dbReference type="Rhea" id="RHEA:17989"/>
        <dbReference type="Rhea" id="RHEA-COMP:9863"/>
        <dbReference type="Rhea" id="RHEA-COMP:11604"/>
        <dbReference type="ChEBI" id="CHEBI:15378"/>
        <dbReference type="ChEBI" id="CHEBI:29999"/>
        <dbReference type="ChEBI" id="CHEBI:30616"/>
        <dbReference type="ChEBI" id="CHEBI:83421"/>
        <dbReference type="ChEBI" id="CHEBI:456216"/>
        <dbReference type="EC" id="2.7.11.1"/>
    </reaction>
</comment>
<gene>
    <name evidence="15" type="primary">pknB</name>
    <name evidence="15" type="ORF">BFL37_13930</name>
</gene>
<dbReference type="SMART" id="SM00220">
    <property type="entry name" value="S_TKc"/>
    <property type="match status" value="1"/>
</dbReference>
<dbReference type="SMART" id="SM00740">
    <property type="entry name" value="PASTA"/>
    <property type="match status" value="3"/>
</dbReference>
<evidence type="ECO:0000256" key="6">
    <source>
        <dbReference type="ARBA" id="ARBA00022777"/>
    </source>
</evidence>
<dbReference type="InterPro" id="IPR017441">
    <property type="entry name" value="Protein_kinase_ATP_BS"/>
</dbReference>
<keyword evidence="6 15" id="KW-0418">Kinase</keyword>
<protein>
    <recommendedName>
        <fullName evidence="1">non-specific serine/threonine protein kinase</fullName>
        <ecNumber evidence="1">2.7.11.1</ecNumber>
    </recommendedName>
</protein>
<dbReference type="InterPro" id="IPR011009">
    <property type="entry name" value="Kinase-like_dom_sf"/>
</dbReference>
<dbReference type="GO" id="GO:0005524">
    <property type="term" value="F:ATP binding"/>
    <property type="evidence" value="ECO:0007669"/>
    <property type="project" value="UniProtKB-UniRule"/>
</dbReference>
<dbReference type="GO" id="GO:0004674">
    <property type="term" value="F:protein serine/threonine kinase activity"/>
    <property type="evidence" value="ECO:0007669"/>
    <property type="project" value="UniProtKB-KW"/>
</dbReference>
<keyword evidence="12" id="KW-0812">Transmembrane</keyword>
<dbReference type="PANTHER" id="PTHR43289:SF6">
    <property type="entry name" value="SERINE_THREONINE-PROTEIN KINASE NEKL-3"/>
    <property type="match status" value="1"/>
</dbReference>
<dbReference type="Pfam" id="PF00069">
    <property type="entry name" value="Pkinase"/>
    <property type="match status" value="1"/>
</dbReference>
<dbReference type="PROSITE" id="PS00107">
    <property type="entry name" value="PROTEIN_KINASE_ATP"/>
    <property type="match status" value="1"/>
</dbReference>
<organism evidence="15 16">
    <name type="scientific">Clavibacter michiganensis</name>
    <dbReference type="NCBI Taxonomy" id="28447"/>
    <lineage>
        <taxon>Bacteria</taxon>
        <taxon>Bacillati</taxon>
        <taxon>Actinomycetota</taxon>
        <taxon>Actinomycetes</taxon>
        <taxon>Micrococcales</taxon>
        <taxon>Microbacteriaceae</taxon>
        <taxon>Clavibacter</taxon>
    </lineage>
</organism>
<feature type="domain" description="PASTA" evidence="14">
    <location>
        <begin position="429"/>
        <end position="496"/>
    </location>
</feature>
<dbReference type="Proteomes" id="UP000195101">
    <property type="component" value="Unassembled WGS sequence"/>
</dbReference>
<evidence type="ECO:0000313" key="15">
    <source>
        <dbReference type="EMBL" id="OUE23758.1"/>
    </source>
</evidence>
<dbReference type="PROSITE" id="PS00108">
    <property type="entry name" value="PROTEIN_KINASE_ST"/>
    <property type="match status" value="1"/>
</dbReference>
<dbReference type="Gene3D" id="3.30.10.20">
    <property type="match status" value="3"/>
</dbReference>
<evidence type="ECO:0000256" key="11">
    <source>
        <dbReference type="SAM" id="MobiDB-lite"/>
    </source>
</evidence>
<dbReference type="AlphaFoldDB" id="A0A251YI58"/>
<dbReference type="PROSITE" id="PS50011">
    <property type="entry name" value="PROTEIN_KINASE_DOM"/>
    <property type="match status" value="1"/>
</dbReference>
<dbReference type="FunFam" id="1.10.510.10:FF:000021">
    <property type="entry name" value="Serine/threonine protein kinase"/>
    <property type="match status" value="1"/>
</dbReference>
<name>A0A251YI58_9MICO</name>
<evidence type="ECO:0000256" key="7">
    <source>
        <dbReference type="ARBA" id="ARBA00022840"/>
    </source>
</evidence>
<evidence type="ECO:0000256" key="2">
    <source>
        <dbReference type="ARBA" id="ARBA00022527"/>
    </source>
</evidence>
<dbReference type="FunFam" id="3.30.200.20:FF:000035">
    <property type="entry name" value="Serine/threonine protein kinase Stk1"/>
    <property type="match status" value="1"/>
</dbReference>
<dbReference type="PANTHER" id="PTHR43289">
    <property type="entry name" value="MITOGEN-ACTIVATED PROTEIN KINASE KINASE KINASE 20-RELATED"/>
    <property type="match status" value="1"/>
</dbReference>
<dbReference type="SUPFAM" id="SSF56112">
    <property type="entry name" value="Protein kinase-like (PK-like)"/>
    <property type="match status" value="1"/>
</dbReference>
<evidence type="ECO:0000259" key="13">
    <source>
        <dbReference type="PROSITE" id="PS50011"/>
    </source>
</evidence>
<evidence type="ECO:0000256" key="5">
    <source>
        <dbReference type="ARBA" id="ARBA00022741"/>
    </source>
</evidence>
<keyword evidence="12" id="KW-1133">Transmembrane helix</keyword>
<dbReference type="InterPro" id="IPR005543">
    <property type="entry name" value="PASTA_dom"/>
</dbReference>
<keyword evidence="12" id="KW-0472">Membrane</keyword>
<reference evidence="15 16" key="1">
    <citation type="submission" date="2016-08" db="EMBL/GenBank/DDBJ databases">
        <title>Genome sequence of Clavibacter michiganensis spp strain CFBP8019.</title>
        <authorList>
            <person name="Thapa S.P."/>
            <person name="Coaker G."/>
            <person name="Jacques M.-A."/>
        </authorList>
    </citation>
    <scope>NUCLEOTIDE SEQUENCE [LARGE SCALE GENOMIC DNA]</scope>
    <source>
        <strain evidence="15">CFBP8019</strain>
    </source>
</reference>
<dbReference type="Pfam" id="PF03793">
    <property type="entry name" value="PASTA"/>
    <property type="match status" value="3"/>
</dbReference>
<dbReference type="OrthoDB" id="9762169at2"/>
<feature type="domain" description="PASTA" evidence="14">
    <location>
        <begin position="363"/>
        <end position="428"/>
    </location>
</feature>
<accession>A0A251YI58</accession>
<dbReference type="CDD" id="cd14014">
    <property type="entry name" value="STKc_PknB_like"/>
    <property type="match status" value="1"/>
</dbReference>
<evidence type="ECO:0000256" key="1">
    <source>
        <dbReference type="ARBA" id="ARBA00012513"/>
    </source>
</evidence>
<sequence length="585" mass="61231">MTDTRVLGGRYEVGALLGRGGMADVFEGVDSRLGRRVAVKVLRRGLAEDPAFRSRFRQEAQAAARMSHPTIVRVFDAGEDVVTDQDGASHTVPFIVMERVEGRLLKEVIADGPVDPDEAVRIMGQVLTALEYSHRAGVVHRDIKPGNVMVTATGQVKVMDFGIARAVSDTSATIAQTTAILGTARYFSPEQAKGESVDARTDLYSAGVVLFEMLTGQAPFRADTAVAVAYQHVSETPVAPSTVQEAVSPQLDQVVLHAMAKDRYARFQTAADFRTDLDHAAAGTLAPREAPTDDVGATLFGAPAGPSSSQQALRQLGVDDDRTVRTQSRPPVPWIWAGVTVVVVILIAVVIWVTSLSSIGPPDISPTVPDVTGSTYSSAAAALEEADLVPLEREEPSTSVAEGIVLRTNPDAGENVASKTEIDVFVSSGPPEVQVPNVMNLDEGAATASIESAGLTVGEVVRQSSPTVPDGVVMQTEPASSEQVDQGSAVKLVLSNGQVALPDVLGQPLADAQKLLEASDLTVTTRRDPSCGRADGSPVSQQSVPPGDVAQRSTVGLTYCTGAVRSTPTPAPGAPGTPSPDPSRG</sequence>
<keyword evidence="4" id="KW-0677">Repeat</keyword>
<evidence type="ECO:0000256" key="8">
    <source>
        <dbReference type="ARBA" id="ARBA00047899"/>
    </source>
</evidence>
<evidence type="ECO:0000313" key="16">
    <source>
        <dbReference type="Proteomes" id="UP000195101"/>
    </source>
</evidence>
<evidence type="ECO:0000256" key="4">
    <source>
        <dbReference type="ARBA" id="ARBA00022737"/>
    </source>
</evidence>
<evidence type="ECO:0000256" key="12">
    <source>
        <dbReference type="SAM" id="Phobius"/>
    </source>
</evidence>
<feature type="domain" description="Protein kinase" evidence="13">
    <location>
        <begin position="11"/>
        <end position="282"/>
    </location>
</feature>
<dbReference type="EC" id="2.7.11.1" evidence="1"/>
<keyword evidence="5 10" id="KW-0547">Nucleotide-binding</keyword>
<comment type="caution">
    <text evidence="15">The sequence shown here is derived from an EMBL/GenBank/DDBJ whole genome shotgun (WGS) entry which is preliminary data.</text>
</comment>
<dbReference type="Gene3D" id="1.10.510.10">
    <property type="entry name" value="Transferase(Phosphotransferase) domain 1"/>
    <property type="match status" value="1"/>
</dbReference>
<keyword evidence="7 10" id="KW-0067">ATP-binding</keyword>
<evidence type="ECO:0000256" key="3">
    <source>
        <dbReference type="ARBA" id="ARBA00022679"/>
    </source>
</evidence>
<keyword evidence="3" id="KW-0808">Transferase</keyword>
<dbReference type="CDD" id="cd06577">
    <property type="entry name" value="PASTA_pknB"/>
    <property type="match status" value="2"/>
</dbReference>
<evidence type="ECO:0000259" key="14">
    <source>
        <dbReference type="PROSITE" id="PS51178"/>
    </source>
</evidence>
<dbReference type="PROSITE" id="PS51178">
    <property type="entry name" value="PASTA"/>
    <property type="match status" value="3"/>
</dbReference>